<gene>
    <name evidence="1" type="ORF">EBB79_11625</name>
</gene>
<keyword evidence="2" id="KW-1185">Reference proteome</keyword>
<proteinExistence type="predicted"/>
<protein>
    <recommendedName>
        <fullName evidence="3">DUF3833 family protein</fullName>
    </recommendedName>
</protein>
<dbReference type="OrthoDB" id="6087881at2"/>
<evidence type="ECO:0008006" key="3">
    <source>
        <dbReference type="Google" id="ProtNLM"/>
    </source>
</evidence>
<dbReference type="EMBL" id="CP033219">
    <property type="protein sequence ID" value="AZV80425.1"/>
    <property type="molecule type" value="Genomic_DNA"/>
</dbReference>
<reference evidence="1 2" key="1">
    <citation type="submission" date="2018-10" db="EMBL/GenBank/DDBJ databases">
        <title>Parasedimentitalea marina sp. nov., a psychrophilic bacterium isolated from deep seawater of the New Britain Trench.</title>
        <authorList>
            <person name="Cao J."/>
        </authorList>
    </citation>
    <scope>NUCLEOTIDE SEQUENCE [LARGE SCALE GENOMIC DNA]</scope>
    <source>
        <strain evidence="1 2">W43</strain>
    </source>
</reference>
<evidence type="ECO:0000313" key="1">
    <source>
        <dbReference type="EMBL" id="AZV80425.1"/>
    </source>
</evidence>
<organism evidence="1 2">
    <name type="scientific">Parasedimentitalea marina</name>
    <dbReference type="NCBI Taxonomy" id="2483033"/>
    <lineage>
        <taxon>Bacteria</taxon>
        <taxon>Pseudomonadati</taxon>
        <taxon>Pseudomonadota</taxon>
        <taxon>Alphaproteobacteria</taxon>
        <taxon>Rhodobacterales</taxon>
        <taxon>Paracoccaceae</taxon>
        <taxon>Parasedimentitalea</taxon>
    </lineage>
</organism>
<dbReference type="KEGG" id="sedi:EBB79_11625"/>
<dbReference type="Proteomes" id="UP000283063">
    <property type="component" value="Chromosome"/>
</dbReference>
<dbReference type="AlphaFoldDB" id="A0A3T0N8Z2"/>
<evidence type="ECO:0000313" key="2">
    <source>
        <dbReference type="Proteomes" id="UP000283063"/>
    </source>
</evidence>
<accession>A0A3T0N8Z2</accession>
<name>A0A3T0N8Z2_9RHOB</name>
<sequence length="183" mass="20379">MPKSVALKLLLALPVFVAAVVLSGQIAVADISRFVGEYSGRAEVETREGSMSLRDMSVVIRETGIGYSVTWTSTTEKGGGRRKAKSYQIEFQPTDRDGVFSAAMKRNVFGHTEQLDPMKGQPYVWSRITGDTLTVFSMFVAPNGDYEMQQYDRTLVEGGLQLDFNSHRNGIPTRFISTFLTRH</sequence>